<accession>A0A2W2DN87</accession>
<dbReference type="AlphaFoldDB" id="A0A2W2DN87"/>
<name>A0A2W2DN87_9ACTN</name>
<protein>
    <submittedName>
        <fullName evidence="1">Uncharacterized protein</fullName>
    </submittedName>
</protein>
<keyword evidence="2" id="KW-1185">Reference proteome</keyword>
<dbReference type="Proteomes" id="UP000248749">
    <property type="component" value="Unassembled WGS sequence"/>
</dbReference>
<dbReference type="EMBL" id="POUB01000010">
    <property type="protein sequence ID" value="PZG02350.1"/>
    <property type="molecule type" value="Genomic_DNA"/>
</dbReference>
<gene>
    <name evidence="1" type="ORF">C1I99_03175</name>
</gene>
<proteinExistence type="predicted"/>
<comment type="caution">
    <text evidence="1">The sequence shown here is derived from an EMBL/GenBank/DDBJ whole genome shotgun (WGS) entry which is preliminary data.</text>
</comment>
<sequence length="95" mass="10635">MQQTRSEPRRARSLILHDVNSSAELRFREAGADADELRYASGYAEVDGEREQWGLYAYTLRAGSDVQAVLLTDTPADFDSTLSTWRSLRFTSSSG</sequence>
<dbReference type="RefSeq" id="WP_111132651.1">
    <property type="nucleotide sequence ID" value="NZ_POUB01000010.1"/>
</dbReference>
<evidence type="ECO:0000313" key="2">
    <source>
        <dbReference type="Proteomes" id="UP000248749"/>
    </source>
</evidence>
<reference evidence="1 2" key="1">
    <citation type="submission" date="2018-01" db="EMBL/GenBank/DDBJ databases">
        <title>Draft genome sequence of Salinispora sp. 13K206.</title>
        <authorList>
            <person name="Sahin N."/>
            <person name="Saygin H."/>
            <person name="Ay H."/>
        </authorList>
    </citation>
    <scope>NUCLEOTIDE SEQUENCE [LARGE SCALE GENOMIC DNA]</scope>
    <source>
        <strain evidence="1 2">13K206</strain>
    </source>
</reference>
<organism evidence="1 2">
    <name type="scientific">Micromonospora deserti</name>
    <dbReference type="NCBI Taxonomy" id="2070366"/>
    <lineage>
        <taxon>Bacteria</taxon>
        <taxon>Bacillati</taxon>
        <taxon>Actinomycetota</taxon>
        <taxon>Actinomycetes</taxon>
        <taxon>Micromonosporales</taxon>
        <taxon>Micromonosporaceae</taxon>
        <taxon>Micromonospora</taxon>
    </lineage>
</organism>
<dbReference type="OrthoDB" id="3523497at2"/>
<evidence type="ECO:0000313" key="1">
    <source>
        <dbReference type="EMBL" id="PZG02350.1"/>
    </source>
</evidence>